<dbReference type="Proteomes" id="UP000252107">
    <property type="component" value="Unassembled WGS sequence"/>
</dbReference>
<keyword evidence="2" id="KW-1185">Reference proteome</keyword>
<organism evidence="1 2">
    <name type="scientific">Nostoc minutum NIES-26</name>
    <dbReference type="NCBI Taxonomy" id="1844469"/>
    <lineage>
        <taxon>Bacteria</taxon>
        <taxon>Bacillati</taxon>
        <taxon>Cyanobacteriota</taxon>
        <taxon>Cyanophyceae</taxon>
        <taxon>Nostocales</taxon>
        <taxon>Nostocaceae</taxon>
        <taxon>Nostoc</taxon>
    </lineage>
</organism>
<dbReference type="PROSITE" id="PS51257">
    <property type="entry name" value="PROKAR_LIPOPROTEIN"/>
    <property type="match status" value="1"/>
</dbReference>
<accession>A0A367RQF2</accession>
<evidence type="ECO:0000313" key="2">
    <source>
        <dbReference type="Proteomes" id="UP000252107"/>
    </source>
</evidence>
<gene>
    <name evidence="1" type="ORF">A6770_14075</name>
</gene>
<dbReference type="EMBL" id="LXQD01000109">
    <property type="protein sequence ID" value="RCJ37913.1"/>
    <property type="molecule type" value="Genomic_DNA"/>
</dbReference>
<sequence length="290" mass="32853">MKKTLRQTVVVLTVIATLTTGCRSTDEYKKFANAGSKYANAVDKLLGAAGDIRIDTTSEQLLRNDRIINLTVDDYKKLADRDEERLEVIRKLRKHNKLLSNYFQLLNELAGSDAPTRAQGEITGVVENLNKIGNELKGSDLITNPAIFQGIGNLVVSSQIRGALHSELEKRHRTILLELTIQKEMLKVLGDSIAQDVKLIRIAREERFVIRPLIQDTTISDEDTWIETRRDLLKMENRGQELQFASDTLGEFQEVFQAFIEGKQSLARVNSFLQEVDNFLQLVEADKKPK</sequence>
<protein>
    <submittedName>
        <fullName evidence="1">Uncharacterized protein</fullName>
    </submittedName>
</protein>
<proteinExistence type="predicted"/>
<name>A0A367RQF2_9NOSO</name>
<reference evidence="1" key="1">
    <citation type="submission" date="2016-04" db="EMBL/GenBank/DDBJ databases">
        <authorList>
            <person name="Tabuchi Yagui T.R."/>
        </authorList>
    </citation>
    <scope>NUCLEOTIDE SEQUENCE [LARGE SCALE GENOMIC DNA]</scope>
    <source>
        <strain evidence="1">NIES-26</strain>
    </source>
</reference>
<evidence type="ECO:0000313" key="1">
    <source>
        <dbReference type="EMBL" id="RCJ37913.1"/>
    </source>
</evidence>
<dbReference type="AlphaFoldDB" id="A0A367RQF2"/>
<comment type="caution">
    <text evidence="1">The sequence shown here is derived from an EMBL/GenBank/DDBJ whole genome shotgun (WGS) entry which is preliminary data.</text>
</comment>